<dbReference type="SUPFAM" id="SSF54665">
    <property type="entry name" value="CO dehydrogenase molybdoprotein N-domain-like"/>
    <property type="match status" value="1"/>
</dbReference>
<dbReference type="EMBL" id="JBGEWD010000013">
    <property type="protein sequence ID" value="MEY8001094.1"/>
    <property type="molecule type" value="Genomic_DNA"/>
</dbReference>
<evidence type="ECO:0000313" key="1">
    <source>
        <dbReference type="EMBL" id="MEY8001094.1"/>
    </source>
</evidence>
<dbReference type="Proteomes" id="UP001564657">
    <property type="component" value="Unassembled WGS sequence"/>
</dbReference>
<accession>A0ABV4BQN6</accession>
<keyword evidence="2" id="KW-1185">Reference proteome</keyword>
<dbReference type="RefSeq" id="WP_369704990.1">
    <property type="nucleotide sequence ID" value="NZ_JBGEWD010000013.1"/>
</dbReference>
<dbReference type="InterPro" id="IPR036856">
    <property type="entry name" value="Ald_Oxase/Xan_DH_a/b_sf"/>
</dbReference>
<name>A0ABV4BQN6_9CLOT</name>
<proteinExistence type="predicted"/>
<comment type="caution">
    <text evidence="1">The sequence shown here is derived from an EMBL/GenBank/DDBJ whole genome shotgun (WGS) entry which is preliminary data.</text>
</comment>
<evidence type="ECO:0000313" key="2">
    <source>
        <dbReference type="Proteomes" id="UP001564657"/>
    </source>
</evidence>
<dbReference type="Gene3D" id="3.90.1170.50">
    <property type="entry name" value="Aldehyde oxidase/xanthine dehydrogenase, a/b hammerhead"/>
    <property type="match status" value="1"/>
</dbReference>
<reference evidence="1 2" key="1">
    <citation type="submission" date="2024-08" db="EMBL/GenBank/DDBJ databases">
        <title>Clostridium lapicellarii sp. nov., and Clostridium renhuaiense sp. nov., two species isolated from the mud in a fermentation cellar used for producing sauce-flavour Chinese liquors.</title>
        <authorList>
            <person name="Yang F."/>
            <person name="Wang H."/>
            <person name="Chen L.Q."/>
            <person name="Zhou N."/>
            <person name="Lu J.J."/>
            <person name="Pu X.X."/>
            <person name="Wan B."/>
            <person name="Wang L."/>
            <person name="Liu S.J."/>
        </authorList>
    </citation>
    <scope>NUCLEOTIDE SEQUENCE [LARGE SCALE GENOMIC DNA]</scope>
    <source>
        <strain evidence="1 2">MT-5</strain>
    </source>
</reference>
<organism evidence="1 2">
    <name type="scientific">Clostridium moutaii</name>
    <dbReference type="NCBI Taxonomy" id="3240932"/>
    <lineage>
        <taxon>Bacteria</taxon>
        <taxon>Bacillati</taxon>
        <taxon>Bacillota</taxon>
        <taxon>Clostridia</taxon>
        <taxon>Eubacteriales</taxon>
        <taxon>Clostridiaceae</taxon>
        <taxon>Clostridium</taxon>
    </lineage>
</organism>
<gene>
    <name evidence="1" type="ORF">AB8U03_13005</name>
</gene>
<sequence>MGNSVPRIDGIEKVTGEAQYVHDMGFKGMLYAKIKTSPYALMRCWM</sequence>
<protein>
    <submittedName>
        <fullName evidence="1">Uncharacterized protein</fullName>
    </submittedName>
</protein>